<feature type="transmembrane region" description="Helical" evidence="1">
    <location>
        <begin position="255"/>
        <end position="280"/>
    </location>
</feature>
<organism evidence="2 3">
    <name type="scientific">Bodo saltans</name>
    <name type="common">Flagellated protozoan</name>
    <dbReference type="NCBI Taxonomy" id="75058"/>
    <lineage>
        <taxon>Eukaryota</taxon>
        <taxon>Discoba</taxon>
        <taxon>Euglenozoa</taxon>
        <taxon>Kinetoplastea</taxon>
        <taxon>Metakinetoplastina</taxon>
        <taxon>Eubodonida</taxon>
        <taxon>Bodonidae</taxon>
        <taxon>Bodo</taxon>
    </lineage>
</organism>
<gene>
    <name evidence="2" type="ORF">BSAL_17985</name>
</gene>
<feature type="transmembrane region" description="Helical" evidence="1">
    <location>
        <begin position="292"/>
        <end position="313"/>
    </location>
</feature>
<evidence type="ECO:0000313" key="3">
    <source>
        <dbReference type="Proteomes" id="UP000051952"/>
    </source>
</evidence>
<dbReference type="VEuPathDB" id="TriTrypDB:BSAL_17985"/>
<keyword evidence="1" id="KW-0472">Membrane</keyword>
<evidence type="ECO:0000313" key="2">
    <source>
        <dbReference type="EMBL" id="CUI14868.1"/>
    </source>
</evidence>
<proteinExistence type="predicted"/>
<protein>
    <submittedName>
        <fullName evidence="2">Transmembrane protein, putative</fullName>
    </submittedName>
</protein>
<feature type="transmembrane region" description="Helical" evidence="1">
    <location>
        <begin position="127"/>
        <end position="148"/>
    </location>
</feature>
<accession>A0A0S4KJY3</accession>
<dbReference type="EMBL" id="CYKH01001680">
    <property type="protein sequence ID" value="CUI14868.1"/>
    <property type="molecule type" value="Genomic_DNA"/>
</dbReference>
<dbReference type="Proteomes" id="UP000051952">
    <property type="component" value="Unassembled WGS sequence"/>
</dbReference>
<sequence length="506" mass="54512">QVRTAGRPVTYPAREALVQVLFHEFGGVGWGVILLPEPTLPLALSNCGLKPRKVVFSSHCLSINSAEAPHPVCSNVAPDVDFAIPSSDLTLESLLSWRHPASRSMSLVPLMLSSLNTMLLQKGSLSSGYFASIFLLNATLLAICSGVNRCTRSQVRWRTPRLRRSLATVLFDGVVPVASPMTSAISCELLRGRFFNHTTITKNDEGSVIARNVTSSPLALEKVCRNTTASNQNVTDVVRPSTLFPQWHRVATVVLLEYAAVWYATLDVGVLTAVSILGAVGTLESDAACRGSAVAVMILYVVQFAICAAARPFTTLFSHIYALVTLALAMIAIAMIGIACQVWYVFEAEEGGNLDSMSRLLLAAAVCDLLVSGISLLKTVLDVGDALKALRRLFMEGVGIVELSSSVGGVEDKDMLPPHLADDERDVVEELFSLAGSVCDAAPHHNHLGYQQDDDANDERGMLMELLLCCCSPRTPIMTMRCLLTREASIRSACAMKIQATKICCG</sequence>
<dbReference type="AlphaFoldDB" id="A0A0S4KJY3"/>
<reference evidence="3" key="1">
    <citation type="submission" date="2015-09" db="EMBL/GenBank/DDBJ databases">
        <authorList>
            <consortium name="Pathogen Informatics"/>
        </authorList>
    </citation>
    <scope>NUCLEOTIDE SEQUENCE [LARGE SCALE GENOMIC DNA]</scope>
    <source>
        <strain evidence="3">Lake Konstanz</strain>
    </source>
</reference>
<feature type="transmembrane region" description="Helical" evidence="1">
    <location>
        <begin position="320"/>
        <end position="346"/>
    </location>
</feature>
<keyword evidence="1 2" id="KW-0812">Transmembrane</keyword>
<name>A0A0S4KJY3_BODSA</name>
<evidence type="ECO:0000256" key="1">
    <source>
        <dbReference type="SAM" id="Phobius"/>
    </source>
</evidence>
<keyword evidence="3" id="KW-1185">Reference proteome</keyword>
<feature type="transmembrane region" description="Helical" evidence="1">
    <location>
        <begin position="358"/>
        <end position="381"/>
    </location>
</feature>
<keyword evidence="1" id="KW-1133">Transmembrane helix</keyword>
<feature type="non-terminal residue" evidence="2">
    <location>
        <position position="1"/>
    </location>
</feature>